<dbReference type="RefSeq" id="WP_097052768.1">
    <property type="nucleotide sequence ID" value="NZ_OBMM01000005.1"/>
</dbReference>
<evidence type="ECO:0000313" key="3">
    <source>
        <dbReference type="Proteomes" id="UP000219068"/>
    </source>
</evidence>
<feature type="signal peptide" evidence="1">
    <location>
        <begin position="1"/>
        <end position="19"/>
    </location>
</feature>
<feature type="chain" id="PRO_5012605959" description="Cache domain-containing protein" evidence="1">
    <location>
        <begin position="20"/>
        <end position="247"/>
    </location>
</feature>
<proteinExistence type="predicted"/>
<reference evidence="2 3" key="1">
    <citation type="submission" date="2017-08" db="EMBL/GenBank/DDBJ databases">
        <authorList>
            <person name="de Groot N.N."/>
        </authorList>
    </citation>
    <scope>NUCLEOTIDE SEQUENCE [LARGE SCALE GENOMIC DNA]</scope>
    <source>
        <strain evidence="2 3">USBA 78</strain>
    </source>
</reference>
<evidence type="ECO:0000256" key="1">
    <source>
        <dbReference type="SAM" id="SignalP"/>
    </source>
</evidence>
<evidence type="ECO:0008006" key="4">
    <source>
        <dbReference type="Google" id="ProtNLM"/>
    </source>
</evidence>
<organism evidence="2 3">
    <name type="scientific">Thalassospira xiamenensis</name>
    <dbReference type="NCBI Taxonomy" id="220697"/>
    <lineage>
        <taxon>Bacteria</taxon>
        <taxon>Pseudomonadati</taxon>
        <taxon>Pseudomonadota</taxon>
        <taxon>Alphaproteobacteria</taxon>
        <taxon>Rhodospirillales</taxon>
        <taxon>Thalassospiraceae</taxon>
        <taxon>Thalassospira</taxon>
    </lineage>
</organism>
<gene>
    <name evidence="2" type="ORF">SAMN05428964_105210</name>
</gene>
<dbReference type="EMBL" id="OBMM01000005">
    <property type="protein sequence ID" value="SOC26799.1"/>
    <property type="molecule type" value="Genomic_DNA"/>
</dbReference>
<protein>
    <recommendedName>
        <fullName evidence="4">Cache domain-containing protein</fullName>
    </recommendedName>
</protein>
<accession>A0A285TWM6</accession>
<name>A0A285TWM6_9PROT</name>
<sequence>MKWLLVSVFIVLNVSGVSAEERSNALALENNAITLVSNIDSVLHQAEGVLRRSTDLLSDRRGMSEIVVQATLSKYAEEASGVRAILFIDDKGILQIDSTRYPADKLNLSDRDYFIDALGHHTDQVRVGAPVTGQQSGVPFLPVTTKVASSNGNVMGVLIAVMTPDVLVSLSKTCEFCFISVFTQDGSPLITVPSQIVLPSDFFEHLGVTDELTGTAETRLKTYPAQTVWRRSTEFPIIVTSSFVTRY</sequence>
<evidence type="ECO:0000313" key="2">
    <source>
        <dbReference type="EMBL" id="SOC26799.1"/>
    </source>
</evidence>
<dbReference type="Proteomes" id="UP000219068">
    <property type="component" value="Unassembled WGS sequence"/>
</dbReference>
<keyword evidence="1" id="KW-0732">Signal</keyword>
<dbReference type="CDD" id="cd12914">
    <property type="entry name" value="PDC1_DGC_like"/>
    <property type="match status" value="1"/>
</dbReference>
<dbReference type="AlphaFoldDB" id="A0A285TWM6"/>
<dbReference type="Gene3D" id="3.30.450.20">
    <property type="entry name" value="PAS domain"/>
    <property type="match status" value="1"/>
</dbReference>